<evidence type="ECO:0000313" key="2">
    <source>
        <dbReference type="Proteomes" id="UP001154282"/>
    </source>
</evidence>
<organism evidence="1 2">
    <name type="scientific">Linum tenue</name>
    <dbReference type="NCBI Taxonomy" id="586396"/>
    <lineage>
        <taxon>Eukaryota</taxon>
        <taxon>Viridiplantae</taxon>
        <taxon>Streptophyta</taxon>
        <taxon>Embryophyta</taxon>
        <taxon>Tracheophyta</taxon>
        <taxon>Spermatophyta</taxon>
        <taxon>Magnoliopsida</taxon>
        <taxon>eudicotyledons</taxon>
        <taxon>Gunneridae</taxon>
        <taxon>Pentapetalae</taxon>
        <taxon>rosids</taxon>
        <taxon>fabids</taxon>
        <taxon>Malpighiales</taxon>
        <taxon>Linaceae</taxon>
        <taxon>Linum</taxon>
    </lineage>
</organism>
<accession>A0AAV0IDV4</accession>
<keyword evidence="2" id="KW-1185">Reference proteome</keyword>
<reference evidence="1" key="1">
    <citation type="submission" date="2022-08" db="EMBL/GenBank/DDBJ databases">
        <authorList>
            <person name="Gutierrez-Valencia J."/>
        </authorList>
    </citation>
    <scope>NUCLEOTIDE SEQUENCE</scope>
</reference>
<gene>
    <name evidence="1" type="ORF">LITE_LOCUS8620</name>
</gene>
<dbReference type="AlphaFoldDB" id="A0AAV0IDV4"/>
<name>A0AAV0IDV4_9ROSI</name>
<dbReference type="Proteomes" id="UP001154282">
    <property type="component" value="Unassembled WGS sequence"/>
</dbReference>
<comment type="caution">
    <text evidence="1">The sequence shown here is derived from an EMBL/GenBank/DDBJ whole genome shotgun (WGS) entry which is preliminary data.</text>
</comment>
<sequence>MDSMSTLPLYSYSRTPPISPWSLNLSTALSPTPSTSPASTVSLTSPSAVSSFPSLIHFCSSSNHSLFSILHDRSLAS</sequence>
<evidence type="ECO:0000313" key="1">
    <source>
        <dbReference type="EMBL" id="CAI0395203.1"/>
    </source>
</evidence>
<protein>
    <submittedName>
        <fullName evidence="1">Uncharacterized protein</fullName>
    </submittedName>
</protein>
<dbReference type="EMBL" id="CAMGYJ010000003">
    <property type="protein sequence ID" value="CAI0395203.1"/>
    <property type="molecule type" value="Genomic_DNA"/>
</dbReference>
<proteinExistence type="predicted"/>